<evidence type="ECO:0000313" key="2">
    <source>
        <dbReference type="EMBL" id="CZR50706.1"/>
    </source>
</evidence>
<protein>
    <submittedName>
        <fullName evidence="2">Uncharacterized protein</fullName>
    </submittedName>
</protein>
<dbReference type="AlphaFoldDB" id="A0A1L7WD59"/>
<proteinExistence type="predicted"/>
<dbReference type="EMBL" id="FJOG01000001">
    <property type="protein sequence ID" value="CZR50706.1"/>
    <property type="molecule type" value="Genomic_DNA"/>
</dbReference>
<sequence>MERQINGDQNFMGSGISLPPPSPFQRPVTYSSNFGGVRHGFNTPPVLNAPVPDNFRYYHPLTECYETYPPTLPPMNALPSTPSDFSMLSHHRASMYHVRAPNLYPRRVHSIADDIQMTTTTPAPSRTPRRMHGLDSTSKDVRNQPQVCVCNNNFGTDGHGTPILKLATDAYNMTQPRPGIHINQLLNPAPIQSIPISLLNQNIDASPSTANQRLPTPVSMSICSTTTSSSTIRPAPFQTTEEHCYLLNTLYITCLEATASYIRSLPLTRRHRGTRTARYHPYHSPKPGKMGSSRSKKGVEKSATLMENISTICTRLWRKARHDPMAPHREEASAAREMRDLYVWGEVVARCMESDGLDDGDENGGFGSDVTVIGPGSGGNEVRVPGMKVARAAERICNWLGDEDAWETCDTIKGELRDLVEDEGVVTAEEGGGGGGSGFGSFI</sequence>
<evidence type="ECO:0000313" key="3">
    <source>
        <dbReference type="Proteomes" id="UP000184330"/>
    </source>
</evidence>
<accession>A0A1L7WD59</accession>
<organism evidence="2 3">
    <name type="scientific">Phialocephala subalpina</name>
    <dbReference type="NCBI Taxonomy" id="576137"/>
    <lineage>
        <taxon>Eukaryota</taxon>
        <taxon>Fungi</taxon>
        <taxon>Dikarya</taxon>
        <taxon>Ascomycota</taxon>
        <taxon>Pezizomycotina</taxon>
        <taxon>Leotiomycetes</taxon>
        <taxon>Helotiales</taxon>
        <taxon>Mollisiaceae</taxon>
        <taxon>Phialocephala</taxon>
        <taxon>Phialocephala fortinii species complex</taxon>
    </lineage>
</organism>
<reference evidence="2 3" key="1">
    <citation type="submission" date="2016-03" db="EMBL/GenBank/DDBJ databases">
        <authorList>
            <person name="Ploux O."/>
        </authorList>
    </citation>
    <scope>NUCLEOTIDE SEQUENCE [LARGE SCALE GENOMIC DNA]</scope>
    <source>
        <strain evidence="2 3">UAMH 11012</strain>
    </source>
</reference>
<keyword evidence="3" id="KW-1185">Reference proteome</keyword>
<dbReference type="Proteomes" id="UP000184330">
    <property type="component" value="Unassembled WGS sequence"/>
</dbReference>
<name>A0A1L7WD59_9HELO</name>
<feature type="region of interest" description="Disordered" evidence="1">
    <location>
        <begin position="118"/>
        <end position="140"/>
    </location>
</feature>
<dbReference type="OrthoDB" id="3562377at2759"/>
<evidence type="ECO:0000256" key="1">
    <source>
        <dbReference type="SAM" id="MobiDB-lite"/>
    </source>
</evidence>
<gene>
    <name evidence="2" type="ORF">PAC_00580</name>
</gene>